<dbReference type="InterPro" id="IPR036259">
    <property type="entry name" value="MFS_trans_sf"/>
</dbReference>
<dbReference type="InterPro" id="IPR020846">
    <property type="entry name" value="MFS_dom"/>
</dbReference>
<sequence length="446" mass="48329">MEESMKKVNATALIDRTTLNNHHKLLVFWCSIIMLFDGYDLVIYGSVLPHLMTEWALSPQSAGLLGAASLMGMMIGAVTLGMAADKFGRKNIIIFCVILASIAVAMNGFAHDTRTFFLCRLFTGIGLGGAVPNLVTIIKEMSPNTHRNRLITLMLSFYGIGAILSGISGLYFIPRFGWQITFWVAGLFIFVIPFIYKTFPESITYLIHKNRQADVIKTLEKFNPQHQHILGMQYIVGSIPPSQKIPVVGLFTDGKGLGTLLIWCGFAMVMLMVYGLNTWLPKLMNVGGYSLGSSISFLVTLNIGAILGTLIFGMIADKFGTKKALVWGYLLSVISISCLGFHPPAILLTILLIIAGGSTVGTMAVIHALAADFYPTNIRSTGVSFSAAMGRFGAISGPLFGGFLLAINLPFEQNFIVFSIPGIIGAIAIGLFNNRKPAIKQQIAKG</sequence>
<dbReference type="PROSITE" id="PS00217">
    <property type="entry name" value="SUGAR_TRANSPORT_2"/>
    <property type="match status" value="1"/>
</dbReference>
<dbReference type="PANTHER" id="PTHR23508:SF10">
    <property type="entry name" value="CARBOXYLIC ACID TRANSPORTER PROTEIN HOMOLOG"/>
    <property type="match status" value="1"/>
</dbReference>
<evidence type="ECO:0000256" key="5">
    <source>
        <dbReference type="SAM" id="Phobius"/>
    </source>
</evidence>
<evidence type="ECO:0000256" key="1">
    <source>
        <dbReference type="ARBA" id="ARBA00004141"/>
    </source>
</evidence>
<organism evidence="7 8">
    <name type="scientific">Acinetobacter soli NIPH 2899</name>
    <dbReference type="NCBI Taxonomy" id="1217677"/>
    <lineage>
        <taxon>Bacteria</taxon>
        <taxon>Pseudomonadati</taxon>
        <taxon>Pseudomonadota</taxon>
        <taxon>Gammaproteobacteria</taxon>
        <taxon>Moraxellales</taxon>
        <taxon>Moraxellaceae</taxon>
        <taxon>Acinetobacter</taxon>
    </lineage>
</organism>
<dbReference type="EMBL" id="APPV01000003">
    <property type="protein sequence ID" value="ENV62088.1"/>
    <property type="molecule type" value="Genomic_DNA"/>
</dbReference>
<comment type="subcellular location">
    <subcellularLocation>
        <location evidence="1">Membrane</location>
        <topology evidence="1">Multi-pass membrane protein</topology>
    </subcellularLocation>
</comment>
<dbReference type="Proteomes" id="UP000018433">
    <property type="component" value="Unassembled WGS sequence"/>
</dbReference>
<accession>A0ABN0K2M2</accession>
<evidence type="ECO:0000256" key="3">
    <source>
        <dbReference type="ARBA" id="ARBA00022989"/>
    </source>
</evidence>
<dbReference type="PROSITE" id="PS50850">
    <property type="entry name" value="MFS"/>
    <property type="match status" value="1"/>
</dbReference>
<gene>
    <name evidence="7" type="ORF">F950_00074</name>
</gene>
<feature type="transmembrane region" description="Helical" evidence="5">
    <location>
        <begin position="180"/>
        <end position="199"/>
    </location>
</feature>
<keyword evidence="2 5" id="KW-0812">Transmembrane</keyword>
<comment type="caution">
    <text evidence="7">The sequence shown here is derived from an EMBL/GenBank/DDBJ whole genome shotgun (WGS) entry which is preliminary data.</text>
</comment>
<protein>
    <recommendedName>
        <fullName evidence="6">Major facilitator superfamily (MFS) profile domain-containing protein</fullName>
    </recommendedName>
</protein>
<dbReference type="PANTHER" id="PTHR23508">
    <property type="entry name" value="CARBOXYLIC ACID TRANSPORTER PROTEIN HOMOLOG"/>
    <property type="match status" value="1"/>
</dbReference>
<feature type="transmembrane region" description="Helical" evidence="5">
    <location>
        <begin position="286"/>
        <end position="312"/>
    </location>
</feature>
<evidence type="ECO:0000313" key="7">
    <source>
        <dbReference type="EMBL" id="ENV62088.1"/>
    </source>
</evidence>
<dbReference type="Pfam" id="PF07690">
    <property type="entry name" value="MFS_1"/>
    <property type="match status" value="1"/>
</dbReference>
<dbReference type="InterPro" id="IPR011701">
    <property type="entry name" value="MFS"/>
</dbReference>
<name>A0ABN0K2M2_9GAMM</name>
<keyword evidence="4 5" id="KW-0472">Membrane</keyword>
<reference evidence="7 8" key="1">
    <citation type="submission" date="2013-02" db="EMBL/GenBank/DDBJ databases">
        <title>The Genome Sequence of Acinetobacter soli NIPH 2899.</title>
        <authorList>
            <consortium name="The Broad Institute Genome Sequencing Platform"/>
            <consortium name="The Broad Institute Genome Sequencing Center for Infectious Disease"/>
            <person name="Cerqueira G."/>
            <person name="Feldgarden M."/>
            <person name="Courvalin P."/>
            <person name="Perichon B."/>
            <person name="Grillot-Courvalin C."/>
            <person name="Clermont D."/>
            <person name="Rocha E."/>
            <person name="Yoon E.-J."/>
            <person name="Nemec A."/>
            <person name="Walker B."/>
            <person name="Young S.K."/>
            <person name="Zeng Q."/>
            <person name="Gargeya S."/>
            <person name="Fitzgerald M."/>
            <person name="Haas B."/>
            <person name="Abouelleil A."/>
            <person name="Alvarado L."/>
            <person name="Arachchi H.M."/>
            <person name="Berlin A.M."/>
            <person name="Chapman S.B."/>
            <person name="Dewar J."/>
            <person name="Goldberg J."/>
            <person name="Griggs A."/>
            <person name="Gujja S."/>
            <person name="Hansen M."/>
            <person name="Howarth C."/>
            <person name="Imamovic A."/>
            <person name="Larimer J."/>
            <person name="McCowan C."/>
            <person name="Murphy C."/>
            <person name="Neiman D."/>
            <person name="Pearson M."/>
            <person name="Priest M."/>
            <person name="Roberts A."/>
            <person name="Saif S."/>
            <person name="Shea T."/>
            <person name="Sisk P."/>
            <person name="Sykes S."/>
            <person name="Wortman J."/>
            <person name="Nusbaum C."/>
            <person name="Birren B."/>
        </authorList>
    </citation>
    <scope>NUCLEOTIDE SEQUENCE [LARGE SCALE GENOMIC DNA]</scope>
    <source>
        <strain evidence="7 8">NIPH 2899</strain>
    </source>
</reference>
<feature type="transmembrane region" description="Helical" evidence="5">
    <location>
        <begin position="150"/>
        <end position="174"/>
    </location>
</feature>
<evidence type="ECO:0000313" key="8">
    <source>
        <dbReference type="Proteomes" id="UP000018433"/>
    </source>
</evidence>
<feature type="transmembrane region" description="Helical" evidence="5">
    <location>
        <begin position="324"/>
        <end position="342"/>
    </location>
</feature>
<feature type="transmembrane region" description="Helical" evidence="5">
    <location>
        <begin position="415"/>
        <end position="432"/>
    </location>
</feature>
<evidence type="ECO:0000259" key="6">
    <source>
        <dbReference type="PROSITE" id="PS50850"/>
    </source>
</evidence>
<feature type="transmembrane region" description="Helical" evidence="5">
    <location>
        <begin position="91"/>
        <end position="109"/>
    </location>
</feature>
<dbReference type="Gene3D" id="1.20.1250.20">
    <property type="entry name" value="MFS general substrate transporter like domains"/>
    <property type="match status" value="1"/>
</dbReference>
<proteinExistence type="predicted"/>
<keyword evidence="3 5" id="KW-1133">Transmembrane helix</keyword>
<dbReference type="CDD" id="cd17365">
    <property type="entry name" value="MFS_PcaK_like"/>
    <property type="match status" value="1"/>
</dbReference>
<feature type="transmembrane region" description="Helical" evidence="5">
    <location>
        <begin position="25"/>
        <end position="44"/>
    </location>
</feature>
<evidence type="ECO:0000256" key="4">
    <source>
        <dbReference type="ARBA" id="ARBA00023136"/>
    </source>
</evidence>
<keyword evidence="8" id="KW-1185">Reference proteome</keyword>
<feature type="transmembrane region" description="Helical" evidence="5">
    <location>
        <begin position="392"/>
        <end position="409"/>
    </location>
</feature>
<feature type="transmembrane region" description="Helical" evidence="5">
    <location>
        <begin position="348"/>
        <end position="371"/>
    </location>
</feature>
<feature type="transmembrane region" description="Helical" evidence="5">
    <location>
        <begin position="115"/>
        <end position="138"/>
    </location>
</feature>
<feature type="transmembrane region" description="Helical" evidence="5">
    <location>
        <begin position="260"/>
        <end position="280"/>
    </location>
</feature>
<dbReference type="InterPro" id="IPR005829">
    <property type="entry name" value="Sugar_transporter_CS"/>
</dbReference>
<feature type="domain" description="Major facilitator superfamily (MFS) profile" evidence="6">
    <location>
        <begin position="26"/>
        <end position="437"/>
    </location>
</feature>
<dbReference type="SUPFAM" id="SSF103473">
    <property type="entry name" value="MFS general substrate transporter"/>
    <property type="match status" value="1"/>
</dbReference>
<evidence type="ECO:0000256" key="2">
    <source>
        <dbReference type="ARBA" id="ARBA00022692"/>
    </source>
</evidence>
<feature type="transmembrane region" description="Helical" evidence="5">
    <location>
        <begin position="64"/>
        <end position="84"/>
    </location>
</feature>